<dbReference type="Pfam" id="PF00098">
    <property type="entry name" value="zf-CCHC"/>
    <property type="match status" value="1"/>
</dbReference>
<dbReference type="InterPro" id="IPR001878">
    <property type="entry name" value="Znf_CCHC"/>
</dbReference>
<sequence>MQKLCQNCGEKDHMATKCPKGTCQVCGIIGHHTSTCKKLFSSQESPHGPHQGKTSKKTSTKPSIQAKPTSASVNTVTSNQKMNEDDKSNMVLHVSNTKDIFLLAGQAQVLIPSTKASESVYVMLNTGADRSFISNELAKRLRLQDIDSK</sequence>
<dbReference type="AlphaFoldDB" id="A0AAN8ERA0"/>
<dbReference type="GO" id="GO:0019899">
    <property type="term" value="F:enzyme binding"/>
    <property type="evidence" value="ECO:0007669"/>
    <property type="project" value="UniProtKB-ARBA"/>
</dbReference>
<dbReference type="PROSITE" id="PS50158">
    <property type="entry name" value="ZF_CCHC"/>
    <property type="match status" value="1"/>
</dbReference>
<evidence type="ECO:0000313" key="4">
    <source>
        <dbReference type="EMBL" id="KAK5965295.1"/>
    </source>
</evidence>
<evidence type="ECO:0000256" key="2">
    <source>
        <dbReference type="SAM" id="MobiDB-lite"/>
    </source>
</evidence>
<feature type="compositionally biased region" description="Polar residues" evidence="2">
    <location>
        <begin position="66"/>
        <end position="81"/>
    </location>
</feature>
<organism evidence="4 5">
    <name type="scientific">Trichostrongylus colubriformis</name>
    <name type="common">Black scour worm</name>
    <dbReference type="NCBI Taxonomy" id="6319"/>
    <lineage>
        <taxon>Eukaryota</taxon>
        <taxon>Metazoa</taxon>
        <taxon>Ecdysozoa</taxon>
        <taxon>Nematoda</taxon>
        <taxon>Chromadorea</taxon>
        <taxon>Rhabditida</taxon>
        <taxon>Rhabditina</taxon>
        <taxon>Rhabditomorpha</taxon>
        <taxon>Strongyloidea</taxon>
        <taxon>Trichostrongylidae</taxon>
        <taxon>Trichostrongylus</taxon>
    </lineage>
</organism>
<dbReference type="EMBL" id="WIXE01024777">
    <property type="protein sequence ID" value="KAK5965295.1"/>
    <property type="molecule type" value="Genomic_DNA"/>
</dbReference>
<keyword evidence="1" id="KW-0863">Zinc-finger</keyword>
<keyword evidence="1" id="KW-0479">Metal-binding</keyword>
<reference evidence="4 5" key="1">
    <citation type="submission" date="2019-10" db="EMBL/GenBank/DDBJ databases">
        <title>Assembly and Annotation for the nematode Trichostrongylus colubriformis.</title>
        <authorList>
            <person name="Martin J."/>
        </authorList>
    </citation>
    <scope>NUCLEOTIDE SEQUENCE [LARGE SCALE GENOMIC DNA]</scope>
    <source>
        <strain evidence="4">G859</strain>
        <tissue evidence="4">Whole worm</tissue>
    </source>
</reference>
<feature type="domain" description="CCHC-type" evidence="3">
    <location>
        <begin position="5"/>
        <end position="20"/>
    </location>
</feature>
<proteinExistence type="predicted"/>
<comment type="caution">
    <text evidence="4">The sequence shown here is derived from an EMBL/GenBank/DDBJ whole genome shotgun (WGS) entry which is preliminary data.</text>
</comment>
<evidence type="ECO:0000256" key="1">
    <source>
        <dbReference type="PROSITE-ProRule" id="PRU00047"/>
    </source>
</evidence>
<evidence type="ECO:0000259" key="3">
    <source>
        <dbReference type="PROSITE" id="PS50158"/>
    </source>
</evidence>
<keyword evidence="5" id="KW-1185">Reference proteome</keyword>
<name>A0AAN8ERA0_TRICO</name>
<gene>
    <name evidence="4" type="ORF">GCK32_002035</name>
</gene>
<dbReference type="GO" id="GO:0005737">
    <property type="term" value="C:cytoplasm"/>
    <property type="evidence" value="ECO:0007669"/>
    <property type="project" value="UniProtKB-ARBA"/>
</dbReference>
<accession>A0AAN8ERA0</accession>
<evidence type="ECO:0000313" key="5">
    <source>
        <dbReference type="Proteomes" id="UP001331761"/>
    </source>
</evidence>
<dbReference type="GO" id="GO:0008270">
    <property type="term" value="F:zinc ion binding"/>
    <property type="evidence" value="ECO:0007669"/>
    <property type="project" value="UniProtKB-KW"/>
</dbReference>
<dbReference type="GO" id="GO:0003676">
    <property type="term" value="F:nucleic acid binding"/>
    <property type="evidence" value="ECO:0007669"/>
    <property type="project" value="InterPro"/>
</dbReference>
<keyword evidence="1" id="KW-0862">Zinc</keyword>
<feature type="region of interest" description="Disordered" evidence="2">
    <location>
        <begin position="39"/>
        <end position="87"/>
    </location>
</feature>
<dbReference type="Gene3D" id="4.10.60.10">
    <property type="entry name" value="Zinc finger, CCHC-type"/>
    <property type="match status" value="1"/>
</dbReference>
<protein>
    <submittedName>
        <fullName evidence="4">Zinc knuckle</fullName>
    </submittedName>
</protein>
<dbReference type="SUPFAM" id="SSF57756">
    <property type="entry name" value="Retrovirus zinc finger-like domains"/>
    <property type="match status" value="1"/>
</dbReference>
<dbReference type="InterPro" id="IPR036875">
    <property type="entry name" value="Znf_CCHC_sf"/>
</dbReference>
<dbReference type="Proteomes" id="UP001331761">
    <property type="component" value="Unassembled WGS sequence"/>
</dbReference>
<dbReference type="SMART" id="SM00343">
    <property type="entry name" value="ZnF_C2HC"/>
    <property type="match status" value="2"/>
</dbReference>